<reference evidence="3 4" key="1">
    <citation type="journal article" date="2016" name="Nat. Commun.">
        <title>Extremotolerant tardigrade genome and improved radiotolerance of human cultured cells by tardigrade-unique protein.</title>
        <authorList>
            <person name="Hashimoto T."/>
            <person name="Horikawa D.D."/>
            <person name="Saito Y."/>
            <person name="Kuwahara H."/>
            <person name="Kozuka-Hata H."/>
            <person name="Shin-I T."/>
            <person name="Minakuchi Y."/>
            <person name="Ohishi K."/>
            <person name="Motoyama A."/>
            <person name="Aizu T."/>
            <person name="Enomoto A."/>
            <person name="Kondo K."/>
            <person name="Tanaka S."/>
            <person name="Hara Y."/>
            <person name="Koshikawa S."/>
            <person name="Sagara H."/>
            <person name="Miura T."/>
            <person name="Yokobori S."/>
            <person name="Miyagawa K."/>
            <person name="Suzuki Y."/>
            <person name="Kubo T."/>
            <person name="Oyama M."/>
            <person name="Kohara Y."/>
            <person name="Fujiyama A."/>
            <person name="Arakawa K."/>
            <person name="Katayama T."/>
            <person name="Toyoda A."/>
            <person name="Kunieda T."/>
        </authorList>
    </citation>
    <scope>NUCLEOTIDE SEQUENCE [LARGE SCALE GENOMIC DNA]</scope>
    <source>
        <strain evidence="3 4">YOKOZUNA-1</strain>
    </source>
</reference>
<keyword evidence="4" id="KW-1185">Reference proteome</keyword>
<dbReference type="EMBL" id="BDGG01000006">
    <property type="protein sequence ID" value="GAV00662.1"/>
    <property type="molecule type" value="Genomic_DNA"/>
</dbReference>
<dbReference type="SMART" id="SM00256">
    <property type="entry name" value="FBOX"/>
    <property type="match status" value="1"/>
</dbReference>
<dbReference type="InterPro" id="IPR032675">
    <property type="entry name" value="LRR_dom_sf"/>
</dbReference>
<feature type="domain" description="F-box" evidence="2">
    <location>
        <begin position="94"/>
        <end position="140"/>
    </location>
</feature>
<organism evidence="3 4">
    <name type="scientific">Ramazzottius varieornatus</name>
    <name type="common">Water bear</name>
    <name type="synonym">Tardigrade</name>
    <dbReference type="NCBI Taxonomy" id="947166"/>
    <lineage>
        <taxon>Eukaryota</taxon>
        <taxon>Metazoa</taxon>
        <taxon>Ecdysozoa</taxon>
        <taxon>Tardigrada</taxon>
        <taxon>Eutardigrada</taxon>
        <taxon>Parachela</taxon>
        <taxon>Hypsibioidea</taxon>
        <taxon>Ramazzottiidae</taxon>
        <taxon>Ramazzottius</taxon>
    </lineage>
</organism>
<gene>
    <name evidence="3" type="primary">RvY_11481-1</name>
    <name evidence="3" type="synonym">RvY_11481.1</name>
    <name evidence="3" type="ORF">RvY_11481</name>
</gene>
<evidence type="ECO:0000313" key="4">
    <source>
        <dbReference type="Proteomes" id="UP000186922"/>
    </source>
</evidence>
<sequence>MTDQPTTSSTSGHPPSVSSPRVSSSSASETSSPFNIPVPKDLDKGALWAIFRQREQTLLNRVEAAEASLTEAYGEVAYWQNAFLHRGCTCGTFQTQISDMPDEILALIFHKLNTFEHQNLRKVCARWKDILALPSFTQHLVLSADTYLGYATPFLGARKMREDCASLVGDDIRHITFYSNSRFDNFVSDILGASLGLINRCPKLEHLTFCRLRVIAGWSNWLPETLKSVTIINCTVELALSLGDDDDGDLIAIPKLTVDMTGDREENIRRALVPYFPHTAFHNYV</sequence>
<protein>
    <recommendedName>
        <fullName evidence="2">F-box domain-containing protein</fullName>
    </recommendedName>
</protein>
<dbReference type="SUPFAM" id="SSF81383">
    <property type="entry name" value="F-box domain"/>
    <property type="match status" value="1"/>
</dbReference>
<dbReference type="AlphaFoldDB" id="A0A1D1VGA5"/>
<proteinExistence type="predicted"/>
<evidence type="ECO:0000256" key="1">
    <source>
        <dbReference type="SAM" id="MobiDB-lite"/>
    </source>
</evidence>
<feature type="region of interest" description="Disordered" evidence="1">
    <location>
        <begin position="1"/>
        <end position="37"/>
    </location>
</feature>
<evidence type="ECO:0000259" key="2">
    <source>
        <dbReference type="PROSITE" id="PS50181"/>
    </source>
</evidence>
<dbReference type="InterPro" id="IPR001810">
    <property type="entry name" value="F-box_dom"/>
</dbReference>
<name>A0A1D1VGA5_RAMVA</name>
<accession>A0A1D1VGA5</accession>
<dbReference type="Pfam" id="PF00646">
    <property type="entry name" value="F-box"/>
    <property type="match status" value="1"/>
</dbReference>
<evidence type="ECO:0000313" key="3">
    <source>
        <dbReference type="EMBL" id="GAV00662.1"/>
    </source>
</evidence>
<dbReference type="PROSITE" id="PS50181">
    <property type="entry name" value="FBOX"/>
    <property type="match status" value="1"/>
</dbReference>
<dbReference type="Gene3D" id="3.80.10.10">
    <property type="entry name" value="Ribonuclease Inhibitor"/>
    <property type="match status" value="1"/>
</dbReference>
<dbReference type="OrthoDB" id="10257471at2759"/>
<dbReference type="Proteomes" id="UP000186922">
    <property type="component" value="Unassembled WGS sequence"/>
</dbReference>
<comment type="caution">
    <text evidence="3">The sequence shown here is derived from an EMBL/GenBank/DDBJ whole genome shotgun (WGS) entry which is preliminary data.</text>
</comment>
<feature type="compositionally biased region" description="Low complexity" evidence="1">
    <location>
        <begin position="1"/>
        <end position="33"/>
    </location>
</feature>
<dbReference type="InterPro" id="IPR036047">
    <property type="entry name" value="F-box-like_dom_sf"/>
</dbReference>